<evidence type="ECO:0000313" key="3">
    <source>
        <dbReference type="Proteomes" id="UP000075901"/>
    </source>
</evidence>
<name>A0A182SHX1_9DIPT</name>
<dbReference type="VEuPathDB" id="VectorBase:AMAM007142"/>
<keyword evidence="3" id="KW-1185">Reference proteome</keyword>
<feature type="region of interest" description="Disordered" evidence="1">
    <location>
        <begin position="1"/>
        <end position="35"/>
    </location>
</feature>
<protein>
    <submittedName>
        <fullName evidence="2">Uncharacterized protein</fullName>
    </submittedName>
</protein>
<dbReference type="AlphaFoldDB" id="A0A182SHX1"/>
<reference evidence="2" key="2">
    <citation type="submission" date="2020-05" db="UniProtKB">
        <authorList>
            <consortium name="EnsemblMetazoa"/>
        </authorList>
    </citation>
    <scope>IDENTIFICATION</scope>
    <source>
        <strain evidence="2">maculatus3</strain>
    </source>
</reference>
<evidence type="ECO:0000313" key="2">
    <source>
        <dbReference type="EnsemblMetazoa" id="AMAM007142-PA"/>
    </source>
</evidence>
<sequence>MYSPPIMYGIFPETRKKTTGKDSTNLTTTEDPAASTTVETSTLTTTVKASVDNATVANGTVEYEDVNEAVLTPPDYDYQEEGNSTTRATIVPAVTEPTLNGTSTMGPNMIRKRRKKVTTTTSATTPGSTNPGVVRIKLRRKITTTAPVTEAVTENGF</sequence>
<proteinExistence type="predicted"/>
<reference evidence="3" key="1">
    <citation type="submission" date="2013-09" db="EMBL/GenBank/DDBJ databases">
        <title>The Genome Sequence of Anopheles maculatus species B.</title>
        <authorList>
            <consortium name="The Broad Institute Genomics Platform"/>
            <person name="Neafsey D.E."/>
            <person name="Besansky N."/>
            <person name="Howell P."/>
            <person name="Walton C."/>
            <person name="Young S.K."/>
            <person name="Zeng Q."/>
            <person name="Gargeya S."/>
            <person name="Fitzgerald M."/>
            <person name="Haas B."/>
            <person name="Abouelleil A."/>
            <person name="Allen A.W."/>
            <person name="Alvarado L."/>
            <person name="Arachchi H.M."/>
            <person name="Berlin A.M."/>
            <person name="Chapman S.B."/>
            <person name="Gainer-Dewar J."/>
            <person name="Goldberg J."/>
            <person name="Griggs A."/>
            <person name="Gujja S."/>
            <person name="Hansen M."/>
            <person name="Howarth C."/>
            <person name="Imamovic A."/>
            <person name="Ireland A."/>
            <person name="Larimer J."/>
            <person name="McCowan C."/>
            <person name="Murphy C."/>
            <person name="Pearson M."/>
            <person name="Poon T.W."/>
            <person name="Priest M."/>
            <person name="Roberts A."/>
            <person name="Saif S."/>
            <person name="Shea T."/>
            <person name="Sisk P."/>
            <person name="Sykes S."/>
            <person name="Wortman J."/>
            <person name="Nusbaum C."/>
            <person name="Birren B."/>
        </authorList>
    </citation>
    <scope>NUCLEOTIDE SEQUENCE [LARGE SCALE GENOMIC DNA]</scope>
    <source>
        <strain evidence="3">maculatus3</strain>
    </source>
</reference>
<dbReference type="EnsemblMetazoa" id="AMAM007142-RA">
    <property type="protein sequence ID" value="AMAM007142-PA"/>
    <property type="gene ID" value="AMAM007142"/>
</dbReference>
<feature type="compositionally biased region" description="Polar residues" evidence="1">
    <location>
        <begin position="21"/>
        <end position="30"/>
    </location>
</feature>
<dbReference type="Proteomes" id="UP000075901">
    <property type="component" value="Unassembled WGS sequence"/>
</dbReference>
<evidence type="ECO:0000256" key="1">
    <source>
        <dbReference type="SAM" id="MobiDB-lite"/>
    </source>
</evidence>
<organism evidence="2 3">
    <name type="scientific">Anopheles maculatus</name>
    <dbReference type="NCBI Taxonomy" id="74869"/>
    <lineage>
        <taxon>Eukaryota</taxon>
        <taxon>Metazoa</taxon>
        <taxon>Ecdysozoa</taxon>
        <taxon>Arthropoda</taxon>
        <taxon>Hexapoda</taxon>
        <taxon>Insecta</taxon>
        <taxon>Pterygota</taxon>
        <taxon>Neoptera</taxon>
        <taxon>Endopterygota</taxon>
        <taxon>Diptera</taxon>
        <taxon>Nematocera</taxon>
        <taxon>Culicoidea</taxon>
        <taxon>Culicidae</taxon>
        <taxon>Anophelinae</taxon>
        <taxon>Anopheles</taxon>
        <taxon>Anopheles maculatus group</taxon>
    </lineage>
</organism>
<accession>A0A182SHX1</accession>